<accession>C6XXW7</accession>
<dbReference type="STRING" id="485917.Phep_2181"/>
<name>C6XXW7_PEDHD</name>
<feature type="region of interest" description="Disordered" evidence="1">
    <location>
        <begin position="86"/>
        <end position="105"/>
    </location>
</feature>
<evidence type="ECO:0000256" key="1">
    <source>
        <dbReference type="SAM" id="MobiDB-lite"/>
    </source>
</evidence>
<dbReference type="Proteomes" id="UP000000852">
    <property type="component" value="Chromosome"/>
</dbReference>
<evidence type="ECO:0000313" key="2">
    <source>
        <dbReference type="EMBL" id="ACU04385.1"/>
    </source>
</evidence>
<organism evidence="2 3">
    <name type="scientific">Pedobacter heparinus (strain ATCC 13125 / DSM 2366 / CIP 104194 / JCM 7457 / NBRC 12017 / NCIMB 9290 / NRRL B-14731 / HIM 762-3)</name>
    <dbReference type="NCBI Taxonomy" id="485917"/>
    <lineage>
        <taxon>Bacteria</taxon>
        <taxon>Pseudomonadati</taxon>
        <taxon>Bacteroidota</taxon>
        <taxon>Sphingobacteriia</taxon>
        <taxon>Sphingobacteriales</taxon>
        <taxon>Sphingobacteriaceae</taxon>
        <taxon>Pedobacter</taxon>
    </lineage>
</organism>
<sequence>MLEKAKERFTLSIINSLTNYETGELNTGKRIIAAVAGIYILQRGIRTVRKHSLRGIEEITLGSILLYSAASGLNKKIIKKPTIPAEMRKNQIQGNDPRSEVPAFV</sequence>
<gene>
    <name evidence="2" type="ordered locus">Phep_2181</name>
</gene>
<dbReference type="OrthoDB" id="772352at2"/>
<dbReference type="KEGG" id="phe:Phep_2181"/>
<evidence type="ECO:0000313" key="3">
    <source>
        <dbReference type="Proteomes" id="UP000000852"/>
    </source>
</evidence>
<dbReference type="AlphaFoldDB" id="C6XXW7"/>
<dbReference type="RefSeq" id="WP_015807998.1">
    <property type="nucleotide sequence ID" value="NC_013061.1"/>
</dbReference>
<dbReference type="HOGENOM" id="CLU_2233946_0_0_10"/>
<reference evidence="2 3" key="1">
    <citation type="journal article" date="2009" name="Stand. Genomic Sci.">
        <title>Complete genome sequence of Pedobacter heparinus type strain (HIM 762-3).</title>
        <authorList>
            <person name="Han C."/>
            <person name="Spring S."/>
            <person name="Lapidus A."/>
            <person name="Del Rio T.G."/>
            <person name="Tice H."/>
            <person name="Copeland A."/>
            <person name="Cheng J.F."/>
            <person name="Lucas S."/>
            <person name="Chen F."/>
            <person name="Nolan M."/>
            <person name="Bruce D."/>
            <person name="Goodwin L."/>
            <person name="Pitluck S."/>
            <person name="Ivanova N."/>
            <person name="Mavromatis K."/>
            <person name="Mikhailova N."/>
            <person name="Pati A."/>
            <person name="Chen A."/>
            <person name="Palaniappan K."/>
            <person name="Land M."/>
            <person name="Hauser L."/>
            <person name="Chang Y.J."/>
            <person name="Jeffries C.C."/>
            <person name="Saunders E."/>
            <person name="Chertkov O."/>
            <person name="Brettin T."/>
            <person name="Goker M."/>
            <person name="Rohde M."/>
            <person name="Bristow J."/>
            <person name="Eisen J.A."/>
            <person name="Markowitz V."/>
            <person name="Hugenholtz P."/>
            <person name="Kyrpides N.C."/>
            <person name="Klenk H.P."/>
            <person name="Detter J.C."/>
        </authorList>
    </citation>
    <scope>NUCLEOTIDE SEQUENCE [LARGE SCALE GENOMIC DNA]</scope>
    <source>
        <strain evidence="3">ATCC 13125 / DSM 2366 / CIP 104194 / JCM 7457 / NBRC 12017 / NCIMB 9290 / NRRL B-14731 / HIM 762-3</strain>
    </source>
</reference>
<protein>
    <submittedName>
        <fullName evidence="2">Uncharacterized protein</fullName>
    </submittedName>
</protein>
<keyword evidence="3" id="KW-1185">Reference proteome</keyword>
<proteinExistence type="predicted"/>
<dbReference type="EMBL" id="CP001681">
    <property type="protein sequence ID" value="ACU04385.1"/>
    <property type="molecule type" value="Genomic_DNA"/>
</dbReference>